<accession>C0QRE5</accession>
<reference evidence="1 2" key="1">
    <citation type="journal article" date="2009" name="J. Bacteriol.">
        <title>Complete and draft genome sequences of six members of the Aquificales.</title>
        <authorList>
            <person name="Reysenbach A.L."/>
            <person name="Hamamura N."/>
            <person name="Podar M."/>
            <person name="Griffiths E."/>
            <person name="Ferreira S."/>
            <person name="Hochstein R."/>
            <person name="Heidelberg J."/>
            <person name="Johnson J."/>
            <person name="Mead D."/>
            <person name="Pohorille A."/>
            <person name="Sarmiento M."/>
            <person name="Schweighofer K."/>
            <person name="Seshadri R."/>
            <person name="Voytek M.A."/>
        </authorList>
    </citation>
    <scope>NUCLEOTIDE SEQUENCE [LARGE SCALE GENOMIC DNA]</scope>
    <source>
        <strain evidence="2">DSM 14350 / EX-H1</strain>
    </source>
</reference>
<keyword evidence="2" id="KW-1185">Reference proteome</keyword>
<dbReference type="AlphaFoldDB" id="C0QRE5"/>
<dbReference type="KEGG" id="pmx:PERMA_1473"/>
<organism evidence="1 2">
    <name type="scientific">Persephonella marina (strain DSM 14350 / EX-H1)</name>
    <dbReference type="NCBI Taxonomy" id="123214"/>
    <lineage>
        <taxon>Bacteria</taxon>
        <taxon>Pseudomonadati</taxon>
        <taxon>Aquificota</taxon>
        <taxon>Aquificia</taxon>
        <taxon>Aquificales</taxon>
        <taxon>Hydrogenothermaceae</taxon>
        <taxon>Persephonella</taxon>
    </lineage>
</organism>
<dbReference type="RefSeq" id="WP_012676324.1">
    <property type="nucleotide sequence ID" value="NC_012440.1"/>
</dbReference>
<dbReference type="NCBIfam" id="NF040826">
    <property type="entry name" value="lxa_BCAM0308"/>
    <property type="match status" value="1"/>
</dbReference>
<dbReference type="HOGENOM" id="CLU_114437_0_0_0"/>
<evidence type="ECO:0000313" key="1">
    <source>
        <dbReference type="EMBL" id="ACO04086.1"/>
    </source>
</evidence>
<gene>
    <name evidence="1" type="ordered locus">PERMA_1473</name>
</gene>
<dbReference type="STRING" id="123214.PERMA_1473"/>
<dbReference type="EMBL" id="CP001230">
    <property type="protein sequence ID" value="ACO04086.1"/>
    <property type="molecule type" value="Genomic_DNA"/>
</dbReference>
<sequence>MGKSIRKDRLIKEYIHDPYFTKEKYHDPSVCKKCGVVFHDGIFEWIEPVPENAESIVCPACRRIEDRYEGGYVVLEGEFLKEHKDEIINLIKNTEEEEMAYRPLERIIEIKEEDGKIVVTTTYEHLARRIGEAVHRAYKGDLIIQYPEGWKYARVHWVRN</sequence>
<evidence type="ECO:0000313" key="2">
    <source>
        <dbReference type="Proteomes" id="UP000001366"/>
    </source>
</evidence>
<proteinExistence type="predicted"/>
<dbReference type="Proteomes" id="UP000001366">
    <property type="component" value="Chromosome"/>
</dbReference>
<evidence type="ECO:0008006" key="3">
    <source>
        <dbReference type="Google" id="ProtNLM"/>
    </source>
</evidence>
<protein>
    <recommendedName>
        <fullName evidence="3">Nmd3 N-terminal domain-containing protein</fullName>
    </recommendedName>
</protein>
<dbReference type="OrthoDB" id="9785278at2"/>
<name>C0QRE5_PERMH</name>
<dbReference type="eggNOG" id="COG1499">
    <property type="taxonomic scope" value="Bacteria"/>
</dbReference>
<dbReference type="InterPro" id="IPR047706">
    <property type="entry name" value="BCAM0308-like"/>
</dbReference>
<dbReference type="PaxDb" id="123214-PERMA_1473"/>